<dbReference type="InterPro" id="IPR006680">
    <property type="entry name" value="Amidohydro-rel"/>
</dbReference>
<dbReference type="CDD" id="cd01299">
    <property type="entry name" value="Met_dep_hydrolase_A"/>
    <property type="match status" value="1"/>
</dbReference>
<dbReference type="InterPro" id="IPR032466">
    <property type="entry name" value="Metal_Hydrolase"/>
</dbReference>
<dbReference type="InterPro" id="IPR051781">
    <property type="entry name" value="Metallo-dep_Hydrolase"/>
</dbReference>
<dbReference type="Proteomes" id="UP000268048">
    <property type="component" value="Chromosome"/>
</dbReference>
<dbReference type="SUPFAM" id="SSF51338">
    <property type="entry name" value="Composite domain of metallo-dependent hydrolases"/>
    <property type="match status" value="1"/>
</dbReference>
<dbReference type="AlphaFoldDB" id="A0A3G7U0S6"/>
<sequence>MRNQEDIESETWLVGGRLWTAGMDQSRVGSVQLQGAVIADVHFDVSRPPSSARIIDISGCTLIPGLIDGHAHLSFLEKADISKVGDIPPEEHVLLTMHNARRVLHSGFTSVLSGGSAKTRLDVVIRNEILAGRIPGPRMLAASPELTSTGNLGDERRLHIHKESVALIVDGADEMLRTSRMLMREGVDILKLNISGNQTVPSSRPHQTIMTDEEVAVAVRTAHAHGKRVAAHVRAAESVKMALRHGVDILYHCEYADEECLDLMEAARDRIYVAPAVGLLYATIHEAERWGITRQKAAELGLEQQLESLQTVTPQLRQRGVRLLIGGDYGFPWTPHGTNARDLQHFVKLFGFSPVEALAAGTAIGASAMQLADSIGRIATGYTADLLVVRGDPTIDPACLVDPTGIRLVIQGGRIVYNRMDLSRSRYEFYP</sequence>
<dbReference type="SUPFAM" id="SSF51556">
    <property type="entry name" value="Metallo-dependent hydrolases"/>
    <property type="match status" value="1"/>
</dbReference>
<name>A0A3G7U0S6_9PSED</name>
<dbReference type="EMBL" id="CP027753">
    <property type="protein sequence ID" value="AZE52169.1"/>
    <property type="molecule type" value="Genomic_DNA"/>
</dbReference>
<dbReference type="InterPro" id="IPR057744">
    <property type="entry name" value="OTAase-like"/>
</dbReference>
<organism evidence="2 3">
    <name type="scientific">Pseudomonas chlororaphis</name>
    <dbReference type="NCBI Taxonomy" id="587753"/>
    <lineage>
        <taxon>Bacteria</taxon>
        <taxon>Pseudomonadati</taxon>
        <taxon>Pseudomonadota</taxon>
        <taxon>Gammaproteobacteria</taxon>
        <taxon>Pseudomonadales</taxon>
        <taxon>Pseudomonadaceae</taxon>
        <taxon>Pseudomonas</taxon>
    </lineage>
</organism>
<feature type="domain" description="Amidohydrolase-related" evidence="1">
    <location>
        <begin position="61"/>
        <end position="416"/>
    </location>
</feature>
<keyword evidence="2" id="KW-0645">Protease</keyword>
<dbReference type="InterPro" id="IPR011059">
    <property type="entry name" value="Metal-dep_hydrolase_composite"/>
</dbReference>
<gene>
    <name evidence="2" type="ORF">C4K04_6541</name>
</gene>
<dbReference type="Gene3D" id="2.30.40.10">
    <property type="entry name" value="Urease, subunit C, domain 1"/>
    <property type="match status" value="1"/>
</dbReference>
<proteinExistence type="predicted"/>
<evidence type="ECO:0000313" key="2">
    <source>
        <dbReference type="EMBL" id="AZE52169.1"/>
    </source>
</evidence>
<dbReference type="Gene3D" id="3.20.20.140">
    <property type="entry name" value="Metal-dependent hydrolases"/>
    <property type="match status" value="1"/>
</dbReference>
<evidence type="ECO:0000313" key="3">
    <source>
        <dbReference type="Proteomes" id="UP000268048"/>
    </source>
</evidence>
<accession>A0A3G7U0S6</accession>
<dbReference type="GO" id="GO:0016810">
    <property type="term" value="F:hydrolase activity, acting on carbon-nitrogen (but not peptide) bonds"/>
    <property type="evidence" value="ECO:0007669"/>
    <property type="project" value="InterPro"/>
</dbReference>
<dbReference type="Pfam" id="PF01979">
    <property type="entry name" value="Amidohydro_1"/>
    <property type="match status" value="1"/>
</dbReference>
<reference evidence="2 3" key="1">
    <citation type="submission" date="2018-03" db="EMBL/GenBank/DDBJ databases">
        <title>Diversity of phytobeneficial traits revealed by whole-genome analysis of worldwide-isolated phenazine-producing Pseudomonas spp.</title>
        <authorList>
            <person name="Biessy A."/>
            <person name="Novinscak A."/>
            <person name="Blom J."/>
            <person name="Leger G."/>
            <person name="Thomashow L.S."/>
            <person name="Cazorla F.M."/>
            <person name="Josic D."/>
            <person name="Filion M."/>
        </authorList>
    </citation>
    <scope>NUCLEOTIDE SEQUENCE [LARGE SCALE GENOMIC DNA]</scope>
    <source>
        <strain evidence="2 3">B25</strain>
    </source>
</reference>
<keyword evidence="2" id="KW-0224">Dipeptidase</keyword>
<dbReference type="PANTHER" id="PTHR43135:SF3">
    <property type="entry name" value="ALPHA-D-RIBOSE 1-METHYLPHOSPHONATE 5-TRIPHOSPHATE DIPHOSPHATASE"/>
    <property type="match status" value="1"/>
</dbReference>
<dbReference type="GO" id="GO:0102009">
    <property type="term" value="F:proline dipeptidase activity"/>
    <property type="evidence" value="ECO:0007669"/>
    <property type="project" value="UniProtKB-EC"/>
</dbReference>
<keyword evidence="2" id="KW-0378">Hydrolase</keyword>
<dbReference type="PANTHER" id="PTHR43135">
    <property type="entry name" value="ALPHA-D-RIBOSE 1-METHYLPHOSPHONATE 5-TRIPHOSPHATE DIPHOSPHATASE"/>
    <property type="match status" value="1"/>
</dbReference>
<dbReference type="EC" id="3.4.13.9" evidence="2"/>
<evidence type="ECO:0000259" key="1">
    <source>
        <dbReference type="Pfam" id="PF01979"/>
    </source>
</evidence>
<protein>
    <submittedName>
        <fullName evidence="2">Prolidase</fullName>
        <ecNumber evidence="2">3.4.13.9</ecNumber>
    </submittedName>
</protein>